<dbReference type="OrthoDB" id="9876107at2"/>
<dbReference type="RefSeq" id="WP_155475880.1">
    <property type="nucleotide sequence ID" value="NZ_WNKU01000006.1"/>
</dbReference>
<protein>
    <submittedName>
        <fullName evidence="1">Uncharacterized protein</fullName>
    </submittedName>
</protein>
<proteinExistence type="predicted"/>
<sequence>MTTGNETLQGNQSIRNIAAQDPENITAVAATEFSDRSEKAIIRNVKAGKGRI</sequence>
<organism evidence="1 2">
    <name type="scientific">Heliobacterium mobile</name>
    <name type="common">Heliobacillus mobilis</name>
    <dbReference type="NCBI Taxonomy" id="28064"/>
    <lineage>
        <taxon>Bacteria</taxon>
        <taxon>Bacillati</taxon>
        <taxon>Bacillota</taxon>
        <taxon>Clostridia</taxon>
        <taxon>Eubacteriales</taxon>
        <taxon>Heliobacteriaceae</taxon>
        <taxon>Heliobacterium</taxon>
    </lineage>
</organism>
<reference evidence="1 2" key="1">
    <citation type="submission" date="2019-11" db="EMBL/GenBank/DDBJ databases">
        <title>Whole-genome sequence of a the green, strictly anaerobic photosynthetic bacterium Heliobacillus mobilis DSM 6151.</title>
        <authorList>
            <person name="Kyndt J.A."/>
            <person name="Meyer T.E."/>
        </authorList>
    </citation>
    <scope>NUCLEOTIDE SEQUENCE [LARGE SCALE GENOMIC DNA]</scope>
    <source>
        <strain evidence="1 2">DSM 6151</strain>
    </source>
</reference>
<evidence type="ECO:0000313" key="2">
    <source>
        <dbReference type="Proteomes" id="UP000430670"/>
    </source>
</evidence>
<evidence type="ECO:0000313" key="1">
    <source>
        <dbReference type="EMBL" id="MTV48778.1"/>
    </source>
</evidence>
<dbReference type="Proteomes" id="UP000430670">
    <property type="component" value="Unassembled WGS sequence"/>
</dbReference>
<dbReference type="EMBL" id="WNKU01000006">
    <property type="protein sequence ID" value="MTV48778.1"/>
    <property type="molecule type" value="Genomic_DNA"/>
</dbReference>
<gene>
    <name evidence="1" type="ORF">GJ688_07260</name>
</gene>
<keyword evidence="2" id="KW-1185">Reference proteome</keyword>
<comment type="caution">
    <text evidence="1">The sequence shown here is derived from an EMBL/GenBank/DDBJ whole genome shotgun (WGS) entry which is preliminary data.</text>
</comment>
<name>A0A6I3SIT3_HELMO</name>
<accession>A0A6I3SIT3</accession>
<dbReference type="AlphaFoldDB" id="A0A6I3SIT3"/>